<dbReference type="OrthoDB" id="8559578at2"/>
<keyword evidence="1" id="KW-1133">Transmembrane helix</keyword>
<protein>
    <recommendedName>
        <fullName evidence="4">PepSY-associated TM region</fullName>
    </recommendedName>
</protein>
<dbReference type="PANTHER" id="PTHR40115">
    <property type="entry name" value="INNER MEMBRANE PROTEIN WITH PEPSY TM HELIX"/>
    <property type="match status" value="1"/>
</dbReference>
<proteinExistence type="predicted"/>
<reference evidence="2 3" key="1">
    <citation type="submission" date="2019-04" db="EMBL/GenBank/DDBJ databases">
        <title>Azoarcus rhizosphaerae sp. nov. isolated from rhizosphere of Ficus religiosa.</title>
        <authorList>
            <person name="Lin S.-Y."/>
            <person name="Hameed A."/>
            <person name="Hsu Y.-H."/>
            <person name="Young C.-C."/>
        </authorList>
    </citation>
    <scope>NUCLEOTIDE SEQUENCE [LARGE SCALE GENOMIC DNA]</scope>
    <source>
        <strain evidence="2 3">CC-YHH848</strain>
    </source>
</reference>
<name>A0A4S4ACV5_9RHOO</name>
<dbReference type="PANTHER" id="PTHR40115:SF1">
    <property type="entry name" value="INNER MEMBRANE PROTEIN WITH PEPSY TM HELIX"/>
    <property type="match status" value="1"/>
</dbReference>
<gene>
    <name evidence="2" type="ORF">E6O51_18730</name>
</gene>
<evidence type="ECO:0000313" key="3">
    <source>
        <dbReference type="Proteomes" id="UP000307956"/>
    </source>
</evidence>
<evidence type="ECO:0008006" key="4">
    <source>
        <dbReference type="Google" id="ProtNLM"/>
    </source>
</evidence>
<dbReference type="Pfam" id="PF16357">
    <property type="entry name" value="PepSY_TM_like_2"/>
    <property type="match status" value="1"/>
</dbReference>
<evidence type="ECO:0000313" key="2">
    <source>
        <dbReference type="EMBL" id="THF56870.1"/>
    </source>
</evidence>
<keyword evidence="3" id="KW-1185">Reference proteome</keyword>
<feature type="transmembrane region" description="Helical" evidence="1">
    <location>
        <begin position="38"/>
        <end position="60"/>
    </location>
</feature>
<keyword evidence="1" id="KW-0812">Transmembrane</keyword>
<dbReference type="Proteomes" id="UP000307956">
    <property type="component" value="Unassembled WGS sequence"/>
</dbReference>
<comment type="caution">
    <text evidence="2">The sequence shown here is derived from an EMBL/GenBank/DDBJ whole genome shotgun (WGS) entry which is preliminary data.</text>
</comment>
<accession>A0A4S4ACV5</accession>
<keyword evidence="1" id="KW-0472">Membrane</keyword>
<dbReference type="AlphaFoldDB" id="A0A4S4ACV5"/>
<sequence length="230" mass="24602">MPTYVPPPVELTPGTAAAVPVRSAQARRAWWLKTLHQWHWVSSAVCLFGMLLFAVTGITLNHSGAIEAKPEIVARTATLPEELAESLRSLAAQGGDGAEEALPADAAAWAAEAFGIAVAGRSAEWSAEEIYLPLPRPGGDAWLRFDLEAGEAEYELTDRGLVAWLNDLHKGRNSGPAWSLFIDVFAVACVLFSVTGLLILQVHAANRAAVWPTLALGVVIPALLVILFIH</sequence>
<feature type="transmembrane region" description="Helical" evidence="1">
    <location>
        <begin position="180"/>
        <end position="202"/>
    </location>
</feature>
<feature type="transmembrane region" description="Helical" evidence="1">
    <location>
        <begin position="208"/>
        <end position="229"/>
    </location>
</feature>
<dbReference type="RefSeq" id="WP_136386541.1">
    <property type="nucleotide sequence ID" value="NZ_SSOD01000019.1"/>
</dbReference>
<dbReference type="EMBL" id="SSOD01000019">
    <property type="protein sequence ID" value="THF56870.1"/>
    <property type="molecule type" value="Genomic_DNA"/>
</dbReference>
<evidence type="ECO:0000256" key="1">
    <source>
        <dbReference type="SAM" id="Phobius"/>
    </source>
</evidence>
<dbReference type="InterPro" id="IPR032307">
    <property type="entry name" value="PepSY_TM-like_2"/>
</dbReference>
<organism evidence="2 3">
    <name type="scientific">Pseudothauera rhizosphaerae</name>
    <dbReference type="NCBI Taxonomy" id="2565932"/>
    <lineage>
        <taxon>Bacteria</taxon>
        <taxon>Pseudomonadati</taxon>
        <taxon>Pseudomonadota</taxon>
        <taxon>Betaproteobacteria</taxon>
        <taxon>Rhodocyclales</taxon>
        <taxon>Zoogloeaceae</taxon>
        <taxon>Pseudothauera</taxon>
    </lineage>
</organism>